<dbReference type="EMBL" id="GBXM01091446">
    <property type="protein sequence ID" value="JAH17131.1"/>
    <property type="molecule type" value="Transcribed_RNA"/>
</dbReference>
<accession>A0A0E9QJQ6</accession>
<sequence length="36" mass="3948">MSCAERSSLRTAMKHIAVLVLISFAALLLLLLNFSN</sequence>
<organism evidence="2">
    <name type="scientific">Anguilla anguilla</name>
    <name type="common">European freshwater eel</name>
    <name type="synonym">Muraena anguilla</name>
    <dbReference type="NCBI Taxonomy" id="7936"/>
    <lineage>
        <taxon>Eukaryota</taxon>
        <taxon>Metazoa</taxon>
        <taxon>Chordata</taxon>
        <taxon>Craniata</taxon>
        <taxon>Vertebrata</taxon>
        <taxon>Euteleostomi</taxon>
        <taxon>Actinopterygii</taxon>
        <taxon>Neopterygii</taxon>
        <taxon>Teleostei</taxon>
        <taxon>Anguilliformes</taxon>
        <taxon>Anguillidae</taxon>
        <taxon>Anguilla</taxon>
    </lineage>
</organism>
<reference evidence="2" key="2">
    <citation type="journal article" date="2015" name="Fish Shellfish Immunol.">
        <title>Early steps in the European eel (Anguilla anguilla)-Vibrio vulnificus interaction in the gills: Role of the RtxA13 toxin.</title>
        <authorList>
            <person name="Callol A."/>
            <person name="Pajuelo D."/>
            <person name="Ebbesson L."/>
            <person name="Teles M."/>
            <person name="MacKenzie S."/>
            <person name="Amaro C."/>
        </authorList>
    </citation>
    <scope>NUCLEOTIDE SEQUENCE</scope>
</reference>
<proteinExistence type="predicted"/>
<evidence type="ECO:0000313" key="2">
    <source>
        <dbReference type="EMBL" id="JAH17131.1"/>
    </source>
</evidence>
<keyword evidence="1" id="KW-0472">Membrane</keyword>
<feature type="transmembrane region" description="Helical" evidence="1">
    <location>
        <begin position="12"/>
        <end position="34"/>
    </location>
</feature>
<protein>
    <submittedName>
        <fullName evidence="2">Uncharacterized protein</fullName>
    </submittedName>
</protein>
<dbReference type="AlphaFoldDB" id="A0A0E9QJQ6"/>
<keyword evidence="1" id="KW-0812">Transmembrane</keyword>
<name>A0A0E9QJQ6_ANGAN</name>
<keyword evidence="1" id="KW-1133">Transmembrane helix</keyword>
<reference evidence="2" key="1">
    <citation type="submission" date="2014-11" db="EMBL/GenBank/DDBJ databases">
        <authorList>
            <person name="Amaro Gonzalez C."/>
        </authorList>
    </citation>
    <scope>NUCLEOTIDE SEQUENCE</scope>
</reference>
<evidence type="ECO:0000256" key="1">
    <source>
        <dbReference type="SAM" id="Phobius"/>
    </source>
</evidence>